<keyword evidence="3" id="KW-1185">Reference proteome</keyword>
<sequence>MAEQCVQNIRDLAATLLEQVKAQSGAEIRTRDEIAGWAYVHASMLQNTFAVRAGTTSFEKAFGLAYNGKLACFGEVVLFALSQGHRKKGCPKFVKGLWLGKSLANDMHACGTALGLYLSTTVRRLSPQERWSKHMLKEFQGKPFKFSLSSLGKVVIPVMKDRTKPNVVPDMPVVQDSQAMKSQEGFRHHRAAGDGVMEEMDIEARRGEKRSEPEPSADEEEKRGEKRPMPEAMNTPLNAPPLYAGSSSPPKTSRVSTVKVADAEYYVLDEHLEEEWGDMEKWGIWSEEEEEEESLDWGKLWHSRTENEGPPELSEHEMEQVDAESRKTEVNRLLDMGVLEQVASLPEAAELLQTKHVMDWRYREAKWKRRARLVCKQLKFWDPNRTDVYAPSTNPSIAKLLPALMVSRAGWQMVSFDVKDAFLEVKQLYVMLDGSPYRVHRCLPGQQAASARWGEQLAADLATAGLVPDEACPAAFGQPGLGATVHVDDGLLAGTPESTRKVTEILERKYKLEVSEPVKNIGDSLKFLKKELIITESGIEVRVDKKYLEKICGVLDLKRGILRKTPCSPEIAQMDESEPLQDLEASKFRAAVGSFLYLSPDRPDARWTIAHLARYKGASRFLMSRLGYGGFECLNKDRLKYEQMNSKVIRLLVMMDAMRSASAREIPVEGHESEQTGITIMSALSLEIKIGQWVGVLLI</sequence>
<feature type="compositionally biased region" description="Polar residues" evidence="1">
    <location>
        <begin position="245"/>
        <end position="255"/>
    </location>
</feature>
<protein>
    <recommendedName>
        <fullName evidence="4">Reverse transcriptase Ty1/copia-type domain-containing protein</fullName>
    </recommendedName>
</protein>
<dbReference type="EMBL" id="CAJNDS010002349">
    <property type="protein sequence ID" value="CAE7444684.1"/>
    <property type="molecule type" value="Genomic_DNA"/>
</dbReference>
<dbReference type="Proteomes" id="UP000604046">
    <property type="component" value="Unassembled WGS sequence"/>
</dbReference>
<comment type="caution">
    <text evidence="2">The sequence shown here is derived from an EMBL/GenBank/DDBJ whole genome shotgun (WGS) entry which is preliminary data.</text>
</comment>
<evidence type="ECO:0000313" key="3">
    <source>
        <dbReference type="Proteomes" id="UP000604046"/>
    </source>
</evidence>
<dbReference type="AlphaFoldDB" id="A0A812RKW3"/>
<evidence type="ECO:0000256" key="1">
    <source>
        <dbReference type="SAM" id="MobiDB-lite"/>
    </source>
</evidence>
<proteinExistence type="predicted"/>
<accession>A0A812RKW3</accession>
<name>A0A812RKW3_9DINO</name>
<feature type="compositionally biased region" description="Basic and acidic residues" evidence="1">
    <location>
        <begin position="202"/>
        <end position="213"/>
    </location>
</feature>
<gene>
    <name evidence="2" type="ORF">SNAT2548_LOCUS24204</name>
</gene>
<feature type="region of interest" description="Disordered" evidence="1">
    <location>
        <begin position="302"/>
        <end position="326"/>
    </location>
</feature>
<evidence type="ECO:0000313" key="2">
    <source>
        <dbReference type="EMBL" id="CAE7444684.1"/>
    </source>
</evidence>
<feature type="compositionally biased region" description="Basic and acidic residues" evidence="1">
    <location>
        <begin position="220"/>
        <end position="229"/>
    </location>
</feature>
<dbReference type="OrthoDB" id="443070at2759"/>
<evidence type="ECO:0008006" key="4">
    <source>
        <dbReference type="Google" id="ProtNLM"/>
    </source>
</evidence>
<organism evidence="2 3">
    <name type="scientific">Symbiodinium natans</name>
    <dbReference type="NCBI Taxonomy" id="878477"/>
    <lineage>
        <taxon>Eukaryota</taxon>
        <taxon>Sar</taxon>
        <taxon>Alveolata</taxon>
        <taxon>Dinophyceae</taxon>
        <taxon>Suessiales</taxon>
        <taxon>Symbiodiniaceae</taxon>
        <taxon>Symbiodinium</taxon>
    </lineage>
</organism>
<reference evidence="2" key="1">
    <citation type="submission" date="2021-02" db="EMBL/GenBank/DDBJ databases">
        <authorList>
            <person name="Dougan E. K."/>
            <person name="Rhodes N."/>
            <person name="Thang M."/>
            <person name="Chan C."/>
        </authorList>
    </citation>
    <scope>NUCLEOTIDE SEQUENCE</scope>
</reference>
<feature type="compositionally biased region" description="Basic and acidic residues" evidence="1">
    <location>
        <begin position="303"/>
        <end position="326"/>
    </location>
</feature>
<feature type="region of interest" description="Disordered" evidence="1">
    <location>
        <begin position="178"/>
        <end position="255"/>
    </location>
</feature>